<protein>
    <recommendedName>
        <fullName evidence="2">Ribosomal silencing factor RsfS</fullName>
    </recommendedName>
</protein>
<dbReference type="Gene3D" id="3.30.460.10">
    <property type="entry name" value="Beta Polymerase, domain 2"/>
    <property type="match status" value="1"/>
</dbReference>
<reference evidence="3 5" key="2">
    <citation type="submission" date="2020-08" db="EMBL/GenBank/DDBJ databases">
        <title>Genomic Encyclopedia of Type Strains, Phase IV (KMG-IV): sequencing the most valuable type-strain genomes for metagenomic binning, comparative biology and taxonomic classification.</title>
        <authorList>
            <person name="Goeker M."/>
        </authorList>
    </citation>
    <scope>NUCLEOTIDE SEQUENCE [LARGE SCALE GENOMIC DNA]</scope>
    <source>
        <strain evidence="3 5">DSM 103679</strain>
    </source>
</reference>
<dbReference type="InterPro" id="IPR043519">
    <property type="entry name" value="NT_sf"/>
</dbReference>
<keyword evidence="2" id="KW-0678">Repressor</keyword>
<keyword evidence="5" id="KW-1185">Reference proteome</keyword>
<keyword evidence="2" id="KW-0810">Translation regulation</keyword>
<dbReference type="Proteomes" id="UP000593591">
    <property type="component" value="Chromosome"/>
</dbReference>
<comment type="function">
    <text evidence="2">Functions as a ribosomal silencing factor. Interacts with ribosomal protein uL14 (rplN), blocking formation of intersubunit bridge B8. Prevents association of the 30S and 50S ribosomal subunits and the formation of functional ribosomes, thus repressing translation.</text>
</comment>
<name>A0A840SAR9_9SPIR</name>
<dbReference type="PANTHER" id="PTHR21043:SF0">
    <property type="entry name" value="MITOCHONDRIAL ASSEMBLY OF RIBOSOMAL LARGE SUBUNIT PROTEIN 1"/>
    <property type="match status" value="1"/>
</dbReference>
<dbReference type="NCBIfam" id="TIGR00090">
    <property type="entry name" value="rsfS_iojap_ybeB"/>
    <property type="match status" value="1"/>
</dbReference>
<evidence type="ECO:0000313" key="6">
    <source>
        <dbReference type="Proteomes" id="UP000593591"/>
    </source>
</evidence>
<dbReference type="PANTHER" id="PTHR21043">
    <property type="entry name" value="IOJAP SUPERFAMILY ORTHOLOG"/>
    <property type="match status" value="1"/>
</dbReference>
<proteinExistence type="inferred from homology"/>
<keyword evidence="2" id="KW-0963">Cytoplasm</keyword>
<dbReference type="GO" id="GO:0005737">
    <property type="term" value="C:cytoplasm"/>
    <property type="evidence" value="ECO:0007669"/>
    <property type="project" value="UniProtKB-SubCell"/>
</dbReference>
<dbReference type="Pfam" id="PF02410">
    <property type="entry name" value="RsfS"/>
    <property type="match status" value="1"/>
</dbReference>
<organism evidence="3 5">
    <name type="scientific">Treponema rectale</name>
    <dbReference type="NCBI Taxonomy" id="744512"/>
    <lineage>
        <taxon>Bacteria</taxon>
        <taxon>Pseudomonadati</taxon>
        <taxon>Spirochaetota</taxon>
        <taxon>Spirochaetia</taxon>
        <taxon>Spirochaetales</taxon>
        <taxon>Treponemataceae</taxon>
        <taxon>Treponema</taxon>
    </lineage>
</organism>
<dbReference type="RefSeq" id="WP_184651337.1">
    <property type="nucleotide sequence ID" value="NZ_JACHFR010000001.1"/>
</dbReference>
<dbReference type="GO" id="GO:0017148">
    <property type="term" value="P:negative regulation of translation"/>
    <property type="evidence" value="ECO:0007669"/>
    <property type="project" value="UniProtKB-UniRule"/>
</dbReference>
<comment type="subunit">
    <text evidence="2">Interacts with ribosomal protein uL14 (rplN).</text>
</comment>
<accession>A0A840SAR9</accession>
<dbReference type="GO" id="GO:0043023">
    <property type="term" value="F:ribosomal large subunit binding"/>
    <property type="evidence" value="ECO:0007669"/>
    <property type="project" value="TreeGrafter"/>
</dbReference>
<dbReference type="EMBL" id="CP031517">
    <property type="protein sequence ID" value="QOS40384.1"/>
    <property type="molecule type" value="Genomic_DNA"/>
</dbReference>
<dbReference type="AlphaFoldDB" id="A0A840SAR9"/>
<evidence type="ECO:0000313" key="4">
    <source>
        <dbReference type="EMBL" id="QOS40384.1"/>
    </source>
</evidence>
<dbReference type="KEGG" id="trc:DYE49_07910"/>
<dbReference type="SUPFAM" id="SSF81301">
    <property type="entry name" value="Nucleotidyltransferase"/>
    <property type="match status" value="1"/>
</dbReference>
<dbReference type="GO" id="GO:0090071">
    <property type="term" value="P:negative regulation of ribosome biogenesis"/>
    <property type="evidence" value="ECO:0007669"/>
    <property type="project" value="UniProtKB-UniRule"/>
</dbReference>
<evidence type="ECO:0000313" key="3">
    <source>
        <dbReference type="EMBL" id="MBB5217895.1"/>
    </source>
</evidence>
<evidence type="ECO:0000256" key="1">
    <source>
        <dbReference type="ARBA" id="ARBA00010574"/>
    </source>
</evidence>
<comment type="subcellular location">
    <subcellularLocation>
        <location evidence="2">Cytoplasm</location>
    </subcellularLocation>
</comment>
<dbReference type="EMBL" id="JACHFR010000001">
    <property type="protein sequence ID" value="MBB5217895.1"/>
    <property type="molecule type" value="Genomic_DNA"/>
</dbReference>
<gene>
    <name evidence="2 4" type="primary">rsfS</name>
    <name evidence="4" type="ORF">DYE49_07910</name>
    <name evidence="3" type="ORF">HNP77_000239</name>
</gene>
<evidence type="ECO:0000313" key="5">
    <source>
        <dbReference type="Proteomes" id="UP000578697"/>
    </source>
</evidence>
<dbReference type="Proteomes" id="UP000578697">
    <property type="component" value="Unassembled WGS sequence"/>
</dbReference>
<evidence type="ECO:0000256" key="2">
    <source>
        <dbReference type="HAMAP-Rule" id="MF_01477"/>
    </source>
</evidence>
<comment type="similarity">
    <text evidence="1 2">Belongs to the Iojap/RsfS family.</text>
</comment>
<sequence>MSKTFEEKALEIAALMEDSKGQNVTVLDISQLNSWTDFFVIVTVSSGVQSQGMLKAVKDYAKENDLEIHLTHQKTEQGEDWNLIDLGSIVVHLMSEEARNFYELEKLWHAGKVLKGNS</sequence>
<dbReference type="HAMAP" id="MF_01477">
    <property type="entry name" value="Iojap_RsfS"/>
    <property type="match status" value="1"/>
</dbReference>
<dbReference type="InterPro" id="IPR004394">
    <property type="entry name" value="Iojap/RsfS/C7orf30"/>
</dbReference>
<reference evidence="4 6" key="1">
    <citation type="submission" date="2018-08" db="EMBL/GenBank/DDBJ databases">
        <title>The first complete genome of Treponema rectale (CHPAT), a commensal spirochete of the bovine rectum.</title>
        <authorList>
            <person name="Staton G.J."/>
            <person name="Clegg S.R."/>
            <person name="Carter S.D."/>
            <person name="Radford A.D."/>
            <person name="Darby A."/>
            <person name="Hall N."/>
            <person name="Birtles R.J."/>
            <person name="Evans N.J."/>
        </authorList>
    </citation>
    <scope>NUCLEOTIDE SEQUENCE [LARGE SCALE GENOMIC DNA]</scope>
    <source>
        <strain evidence="4 6">CHPA</strain>
    </source>
</reference>
<dbReference type="GO" id="GO:0042256">
    <property type="term" value="P:cytosolic ribosome assembly"/>
    <property type="evidence" value="ECO:0007669"/>
    <property type="project" value="UniProtKB-UniRule"/>
</dbReference>